<evidence type="ECO:0000256" key="1">
    <source>
        <dbReference type="SAM" id="MobiDB-lite"/>
    </source>
</evidence>
<name>X0YLR8_9ZZZZ</name>
<feature type="region of interest" description="Disordered" evidence="1">
    <location>
        <begin position="81"/>
        <end position="115"/>
    </location>
</feature>
<dbReference type="EMBL" id="BART01008709">
    <property type="protein sequence ID" value="GAG56985.1"/>
    <property type="molecule type" value="Genomic_DNA"/>
</dbReference>
<sequence length="115" mass="13073">MTWGKVQDSFMKWQEQILSADQDTRKDIIKAIIRQCLDWILEDVDTQKQRIFAMRMAATIIDTKLRYSGILEGAGAGNIYIQPAPQEPEEDGEGQDKLSEKSQLHIVGKGEDYEG</sequence>
<accession>X0YLR8</accession>
<dbReference type="AlphaFoldDB" id="X0YLR8"/>
<evidence type="ECO:0000313" key="2">
    <source>
        <dbReference type="EMBL" id="GAG56985.1"/>
    </source>
</evidence>
<comment type="caution">
    <text evidence="2">The sequence shown here is derived from an EMBL/GenBank/DDBJ whole genome shotgun (WGS) entry which is preliminary data.</text>
</comment>
<reference evidence="2" key="1">
    <citation type="journal article" date="2014" name="Front. Microbiol.">
        <title>High frequency of phylogenetically diverse reductive dehalogenase-homologous genes in deep subseafloor sedimentary metagenomes.</title>
        <authorList>
            <person name="Kawai M."/>
            <person name="Futagami T."/>
            <person name="Toyoda A."/>
            <person name="Takaki Y."/>
            <person name="Nishi S."/>
            <person name="Hori S."/>
            <person name="Arai W."/>
            <person name="Tsubouchi T."/>
            <person name="Morono Y."/>
            <person name="Uchiyama I."/>
            <person name="Ito T."/>
            <person name="Fujiyama A."/>
            <person name="Inagaki F."/>
            <person name="Takami H."/>
        </authorList>
    </citation>
    <scope>NUCLEOTIDE SEQUENCE</scope>
    <source>
        <strain evidence="2">Expedition CK06-06</strain>
    </source>
</reference>
<proteinExistence type="predicted"/>
<feature type="compositionally biased region" description="Basic and acidic residues" evidence="1">
    <location>
        <begin position="94"/>
        <end position="115"/>
    </location>
</feature>
<organism evidence="2">
    <name type="scientific">marine sediment metagenome</name>
    <dbReference type="NCBI Taxonomy" id="412755"/>
    <lineage>
        <taxon>unclassified sequences</taxon>
        <taxon>metagenomes</taxon>
        <taxon>ecological metagenomes</taxon>
    </lineage>
</organism>
<protein>
    <submittedName>
        <fullName evidence="2">Uncharacterized protein</fullName>
    </submittedName>
</protein>
<gene>
    <name evidence="2" type="ORF">S01H4_19513</name>
</gene>